<protein>
    <recommendedName>
        <fullName evidence="4">NfeD-like C-terminal domain-containing protein</fullName>
    </recommendedName>
</protein>
<evidence type="ECO:0000313" key="3">
    <source>
        <dbReference type="Proteomes" id="UP000602284"/>
    </source>
</evidence>
<keyword evidence="1" id="KW-0812">Transmembrane</keyword>
<feature type="transmembrane region" description="Helical" evidence="1">
    <location>
        <begin position="6"/>
        <end position="23"/>
    </location>
</feature>
<organism evidence="2 3">
    <name type="scientific">Tumebacillus amylolyticus</name>
    <dbReference type="NCBI Taxonomy" id="2801339"/>
    <lineage>
        <taxon>Bacteria</taxon>
        <taxon>Bacillati</taxon>
        <taxon>Bacillota</taxon>
        <taxon>Bacilli</taxon>
        <taxon>Bacillales</taxon>
        <taxon>Alicyclobacillaceae</taxon>
        <taxon>Tumebacillus</taxon>
    </lineage>
</organism>
<dbReference type="Proteomes" id="UP000602284">
    <property type="component" value="Unassembled WGS sequence"/>
</dbReference>
<gene>
    <name evidence="2" type="ORF">JJB07_12930</name>
</gene>
<reference evidence="2 3" key="1">
    <citation type="submission" date="2021-01" db="EMBL/GenBank/DDBJ databases">
        <title>Tumebacillus sp. strain ITR2 16S ribosomal RNA gene Genome sequencing and assembly.</title>
        <authorList>
            <person name="Kang M."/>
        </authorList>
    </citation>
    <scope>NUCLEOTIDE SEQUENCE [LARGE SCALE GENOMIC DNA]</scope>
    <source>
        <strain evidence="2 3">ITR2</strain>
    </source>
</reference>
<evidence type="ECO:0000313" key="2">
    <source>
        <dbReference type="EMBL" id="MBL0387543.1"/>
    </source>
</evidence>
<evidence type="ECO:0008006" key="4">
    <source>
        <dbReference type="Google" id="ProtNLM"/>
    </source>
</evidence>
<name>A0ABS1JB98_9BACL</name>
<evidence type="ECO:0000256" key="1">
    <source>
        <dbReference type="SAM" id="Phobius"/>
    </source>
</evidence>
<keyword evidence="3" id="KW-1185">Reference proteome</keyword>
<dbReference type="RefSeq" id="WP_201635658.1">
    <property type="nucleotide sequence ID" value="NZ_JAEQNB010000004.1"/>
</dbReference>
<proteinExistence type="predicted"/>
<keyword evidence="1" id="KW-1133">Transmembrane helix</keyword>
<keyword evidence="1" id="KW-0472">Membrane</keyword>
<dbReference type="InterPro" id="IPR012340">
    <property type="entry name" value="NA-bd_OB-fold"/>
</dbReference>
<sequence length="104" mass="11239">MHWFYWAAGIMLAFVALIAYFIYTPSMQRAEVSSGFSIQDLVGKIGVVTVTIPVKGGYGEVLIRVGASNTNQIAGSFSGDPIPEGTRVVIVRAAQHTIYVSPFE</sequence>
<dbReference type="EMBL" id="JAEQNB010000004">
    <property type="protein sequence ID" value="MBL0387543.1"/>
    <property type="molecule type" value="Genomic_DNA"/>
</dbReference>
<dbReference type="Gene3D" id="2.40.50.140">
    <property type="entry name" value="Nucleic acid-binding proteins"/>
    <property type="match status" value="1"/>
</dbReference>
<accession>A0ABS1JB98</accession>
<comment type="caution">
    <text evidence="2">The sequence shown here is derived from an EMBL/GenBank/DDBJ whole genome shotgun (WGS) entry which is preliminary data.</text>
</comment>